<dbReference type="Proteomes" id="UP000315369">
    <property type="component" value="Unassembled WGS sequence"/>
</dbReference>
<accession>A0A540X2P1</accession>
<dbReference type="RefSeq" id="WP_141642776.1">
    <property type="nucleotide sequence ID" value="NZ_VIFM01000041.1"/>
</dbReference>
<proteinExistence type="predicted"/>
<keyword evidence="2" id="KW-1185">Reference proteome</keyword>
<dbReference type="AlphaFoldDB" id="A0A540X2P1"/>
<gene>
    <name evidence="1" type="ORF">FJV41_12995</name>
</gene>
<comment type="caution">
    <text evidence="1">The sequence shown here is derived from an EMBL/GenBank/DDBJ whole genome shotgun (WGS) entry which is preliminary data.</text>
</comment>
<sequence>MTTTLEHAGYNKMTVLYPEEHELLTPGQSLKDPHAAAKLRLQASLWLSRAQRELHDAIFLRDSSDESMDRYCGARAELDSAEAWALLVAKALIQPD</sequence>
<reference evidence="1 2" key="1">
    <citation type="submission" date="2019-06" db="EMBL/GenBank/DDBJ databases">
        <authorList>
            <person name="Livingstone P."/>
            <person name="Whitworth D."/>
        </authorList>
    </citation>
    <scope>NUCLEOTIDE SEQUENCE [LARGE SCALE GENOMIC DNA]</scope>
    <source>
        <strain evidence="1 2">AM401</strain>
    </source>
</reference>
<dbReference type="OrthoDB" id="5382795at2"/>
<name>A0A540X2P1_9BACT</name>
<evidence type="ECO:0000313" key="1">
    <source>
        <dbReference type="EMBL" id="TQF15529.1"/>
    </source>
</evidence>
<protein>
    <submittedName>
        <fullName evidence="1">FruA-associating protein, FapA</fullName>
    </submittedName>
</protein>
<organism evidence="1 2">
    <name type="scientific">Myxococcus llanfairpwllgwyngyllgogerychwyrndrobwllllantysiliogogogochensis</name>
    <dbReference type="NCBI Taxonomy" id="2590453"/>
    <lineage>
        <taxon>Bacteria</taxon>
        <taxon>Pseudomonadati</taxon>
        <taxon>Myxococcota</taxon>
        <taxon>Myxococcia</taxon>
        <taxon>Myxococcales</taxon>
        <taxon>Cystobacterineae</taxon>
        <taxon>Myxococcaceae</taxon>
        <taxon>Myxococcus</taxon>
    </lineage>
</organism>
<evidence type="ECO:0000313" key="2">
    <source>
        <dbReference type="Proteomes" id="UP000315369"/>
    </source>
</evidence>
<dbReference type="EMBL" id="VIFM01000041">
    <property type="protein sequence ID" value="TQF15529.1"/>
    <property type="molecule type" value="Genomic_DNA"/>
</dbReference>